<dbReference type="EMBL" id="WTVP01000080">
    <property type="protein sequence ID" value="NMG17477.1"/>
    <property type="molecule type" value="Genomic_DNA"/>
</dbReference>
<reference evidence="1 2" key="1">
    <citation type="submission" date="2019-12" db="EMBL/GenBank/DDBJ databases">
        <title>Comparative genomics gives insights into the taxonomy of the Azoarcus-Aromatoleum group and reveals separate origins of nif in the plant-associated Azoarcus and non-plant-associated Aromatoleum sub-groups.</title>
        <authorList>
            <person name="Lafos M."/>
            <person name="Maluk M."/>
            <person name="Batista M."/>
            <person name="Junghare M."/>
            <person name="Carmona M."/>
            <person name="Faoro H."/>
            <person name="Cruz L.M."/>
            <person name="Battistoni F."/>
            <person name="De Souza E."/>
            <person name="Pedrosa F."/>
            <person name="Chen W.-M."/>
            <person name="Poole P.S."/>
            <person name="Dixon R.A."/>
            <person name="James E.K."/>
        </authorList>
    </citation>
    <scope>NUCLEOTIDE SEQUENCE [LARGE SCALE GENOMIC DNA]</scope>
    <source>
        <strain evidence="1 2">PbN1</strain>
    </source>
</reference>
<evidence type="ECO:0000313" key="1">
    <source>
        <dbReference type="EMBL" id="NMG17477.1"/>
    </source>
</evidence>
<name>A0ABX1P1F8_9RHOO</name>
<comment type="caution">
    <text evidence="1">The sequence shown here is derived from an EMBL/GenBank/DDBJ whole genome shotgun (WGS) entry which is preliminary data.</text>
</comment>
<dbReference type="Proteomes" id="UP000633943">
    <property type="component" value="Unassembled WGS sequence"/>
</dbReference>
<proteinExistence type="predicted"/>
<sequence>MTATAEQQIALDLLVRLDGDYPATAVLLALLWRSADRTSVRISSRTLSTCTRLGHQVVQRALQRLEQDSLVTSKKIPRATAAYRVNVLALRQLLRRPLPDVEFIPGFTPIPALSRLRDVQDVGAAPLTHVT</sequence>
<keyword evidence="2" id="KW-1185">Reference proteome</keyword>
<organism evidence="1 2">
    <name type="scientific">Aromatoleum bremense</name>
    <dbReference type="NCBI Taxonomy" id="76115"/>
    <lineage>
        <taxon>Bacteria</taxon>
        <taxon>Pseudomonadati</taxon>
        <taxon>Pseudomonadota</taxon>
        <taxon>Betaproteobacteria</taxon>
        <taxon>Rhodocyclales</taxon>
        <taxon>Rhodocyclaceae</taxon>
        <taxon>Aromatoleum</taxon>
    </lineage>
</organism>
<evidence type="ECO:0008006" key="3">
    <source>
        <dbReference type="Google" id="ProtNLM"/>
    </source>
</evidence>
<accession>A0ABX1P1F8</accession>
<dbReference type="RefSeq" id="WP_169203990.1">
    <property type="nucleotide sequence ID" value="NZ_CP059467.1"/>
</dbReference>
<evidence type="ECO:0000313" key="2">
    <source>
        <dbReference type="Proteomes" id="UP000633943"/>
    </source>
</evidence>
<gene>
    <name evidence="1" type="ORF">GPA24_18430</name>
</gene>
<protein>
    <recommendedName>
        <fullName evidence="3">Helix-turn-helix domain-containing protein</fullName>
    </recommendedName>
</protein>